<organism evidence="11 12">
    <name type="scientific">Kingdonia uniflora</name>
    <dbReference type="NCBI Taxonomy" id="39325"/>
    <lineage>
        <taxon>Eukaryota</taxon>
        <taxon>Viridiplantae</taxon>
        <taxon>Streptophyta</taxon>
        <taxon>Embryophyta</taxon>
        <taxon>Tracheophyta</taxon>
        <taxon>Spermatophyta</taxon>
        <taxon>Magnoliopsida</taxon>
        <taxon>Ranunculales</taxon>
        <taxon>Circaeasteraceae</taxon>
        <taxon>Kingdonia</taxon>
    </lineage>
</organism>
<dbReference type="OrthoDB" id="2747330at2759"/>
<protein>
    <recommendedName>
        <fullName evidence="10">Peptidase A1 domain-containing protein</fullName>
    </recommendedName>
</protein>
<dbReference type="FunFam" id="2.40.70.10:FF:000022">
    <property type="entry name" value="Aspartyl protease AED3"/>
    <property type="match status" value="1"/>
</dbReference>
<name>A0A7J7N0H1_9MAGN</name>
<evidence type="ECO:0000256" key="4">
    <source>
        <dbReference type="ARBA" id="ARBA00022750"/>
    </source>
</evidence>
<keyword evidence="5" id="KW-0378">Hydrolase</keyword>
<dbReference type="Pfam" id="PF14543">
    <property type="entry name" value="TAXi_N"/>
    <property type="match status" value="1"/>
</dbReference>
<dbReference type="InterPro" id="IPR032861">
    <property type="entry name" value="TAXi_N"/>
</dbReference>
<evidence type="ECO:0000313" key="12">
    <source>
        <dbReference type="Proteomes" id="UP000541444"/>
    </source>
</evidence>
<dbReference type="PANTHER" id="PTHR13683">
    <property type="entry name" value="ASPARTYL PROTEASES"/>
    <property type="match status" value="1"/>
</dbReference>
<feature type="signal peptide" evidence="9">
    <location>
        <begin position="1"/>
        <end position="22"/>
    </location>
</feature>
<keyword evidence="4" id="KW-0064">Aspartyl protease</keyword>
<dbReference type="AlphaFoldDB" id="A0A7J7N0H1"/>
<comment type="similarity">
    <text evidence="1">Belongs to the peptidase A1 family.</text>
</comment>
<dbReference type="SUPFAM" id="SSF50630">
    <property type="entry name" value="Acid proteases"/>
    <property type="match status" value="1"/>
</dbReference>
<evidence type="ECO:0000256" key="6">
    <source>
        <dbReference type="ARBA" id="ARBA00023157"/>
    </source>
</evidence>
<sequence length="438" mass="47006">MALKIAFLLFFIISIVLPTRNAFEICSTDDSDLSIVHIYGKCSPFALPHKQETWFDTVVKMANEDPGRVAYLSTLIGQKSKTSVPVASGHQVLNTGNYVVRAKLGTPGQLMYMVLDTSNDGTWVPCSGCTGCPTTLFLPANSSTFGSMDCKMPQCTQVKGLSCPTSDSSPCLFNQSYGGDSSFAATLSQDSLRLALDVVPNYAFGCINAVSGGAVPPQGLLGLGRGPMSLLSQSRSLYSGVFSYCLPSFKSYYFSGSLKLGPTGQPTKIKTTLLLRKPHRPSLYYVNLTGITVGKVLVPIAPELLAFDPNTGAGTIIDSGTVITRFVEPIYSVVRDEFRKQIGRTISSLGAFDTCFIAKNEAIAPTITLHFTEMDLKLPMENTLIHSSAGSLACLSMAAAPSNVNSVLNIIANLQQQNLRILFDVANSRLGIARELCN</sequence>
<comment type="caution">
    <text evidence="11">The sequence shown here is derived from an EMBL/GenBank/DDBJ whole genome shotgun (WGS) entry which is preliminary data.</text>
</comment>
<dbReference type="InterPro" id="IPR033121">
    <property type="entry name" value="PEPTIDASE_A1"/>
</dbReference>
<evidence type="ECO:0000256" key="2">
    <source>
        <dbReference type="ARBA" id="ARBA00022670"/>
    </source>
</evidence>
<feature type="active site" evidence="8">
    <location>
        <position position="318"/>
    </location>
</feature>
<evidence type="ECO:0000256" key="3">
    <source>
        <dbReference type="ARBA" id="ARBA00022729"/>
    </source>
</evidence>
<gene>
    <name evidence="11" type="ORF">GIB67_019615</name>
</gene>
<proteinExistence type="inferred from homology"/>
<keyword evidence="7" id="KW-0325">Glycoprotein</keyword>
<dbReference type="GO" id="GO:0006508">
    <property type="term" value="P:proteolysis"/>
    <property type="evidence" value="ECO:0007669"/>
    <property type="project" value="UniProtKB-KW"/>
</dbReference>
<dbReference type="EMBL" id="JACGCM010001161">
    <property type="protein sequence ID" value="KAF6160675.1"/>
    <property type="molecule type" value="Genomic_DNA"/>
</dbReference>
<evidence type="ECO:0000256" key="9">
    <source>
        <dbReference type="SAM" id="SignalP"/>
    </source>
</evidence>
<dbReference type="InterPro" id="IPR032799">
    <property type="entry name" value="TAXi_C"/>
</dbReference>
<dbReference type="InterPro" id="IPR001461">
    <property type="entry name" value="Aspartic_peptidase_A1"/>
</dbReference>
<dbReference type="Gene3D" id="2.40.70.10">
    <property type="entry name" value="Acid Proteases"/>
    <property type="match status" value="2"/>
</dbReference>
<reference evidence="11 12" key="1">
    <citation type="journal article" date="2020" name="IScience">
        <title>Genome Sequencing of the Endangered Kingdonia uniflora (Circaeasteraceae, Ranunculales) Reveals Potential Mechanisms of Evolutionary Specialization.</title>
        <authorList>
            <person name="Sun Y."/>
            <person name="Deng T."/>
            <person name="Zhang A."/>
            <person name="Moore M.J."/>
            <person name="Landis J.B."/>
            <person name="Lin N."/>
            <person name="Zhang H."/>
            <person name="Zhang X."/>
            <person name="Huang J."/>
            <person name="Zhang X."/>
            <person name="Sun H."/>
            <person name="Wang H."/>
        </authorList>
    </citation>
    <scope>NUCLEOTIDE SEQUENCE [LARGE SCALE GENOMIC DNA]</scope>
    <source>
        <strain evidence="11">TB1705</strain>
        <tissue evidence="11">Leaf</tissue>
    </source>
</reference>
<evidence type="ECO:0000313" key="11">
    <source>
        <dbReference type="EMBL" id="KAF6160675.1"/>
    </source>
</evidence>
<dbReference type="FunFam" id="2.40.70.10:FF:000040">
    <property type="entry name" value="aspartyl protease AED3"/>
    <property type="match status" value="1"/>
</dbReference>
<dbReference type="Pfam" id="PF14541">
    <property type="entry name" value="TAXi_C"/>
    <property type="match status" value="1"/>
</dbReference>
<feature type="chain" id="PRO_5029853010" description="Peptidase A1 domain-containing protein" evidence="9">
    <location>
        <begin position="23"/>
        <end position="438"/>
    </location>
</feature>
<dbReference type="PANTHER" id="PTHR13683:SF839">
    <property type="entry name" value="ASPARTYL PROTEASE AED3-LIKE"/>
    <property type="match status" value="1"/>
</dbReference>
<dbReference type="InterPro" id="IPR021109">
    <property type="entry name" value="Peptidase_aspartic_dom_sf"/>
</dbReference>
<feature type="domain" description="Peptidase A1" evidence="10">
    <location>
        <begin position="98"/>
        <end position="433"/>
    </location>
</feature>
<dbReference type="Proteomes" id="UP000541444">
    <property type="component" value="Unassembled WGS sequence"/>
</dbReference>
<feature type="active site" evidence="8">
    <location>
        <position position="116"/>
    </location>
</feature>
<dbReference type="PROSITE" id="PS51767">
    <property type="entry name" value="PEPTIDASE_A1"/>
    <property type="match status" value="1"/>
</dbReference>
<keyword evidence="3 9" id="KW-0732">Signal</keyword>
<evidence type="ECO:0000256" key="1">
    <source>
        <dbReference type="ARBA" id="ARBA00007447"/>
    </source>
</evidence>
<evidence type="ECO:0000256" key="8">
    <source>
        <dbReference type="PIRSR" id="PIRSR601461-1"/>
    </source>
</evidence>
<keyword evidence="6" id="KW-1015">Disulfide bond</keyword>
<accession>A0A7J7N0H1</accession>
<keyword evidence="2" id="KW-0645">Protease</keyword>
<dbReference type="GO" id="GO:0004190">
    <property type="term" value="F:aspartic-type endopeptidase activity"/>
    <property type="evidence" value="ECO:0007669"/>
    <property type="project" value="UniProtKB-KW"/>
</dbReference>
<evidence type="ECO:0000259" key="10">
    <source>
        <dbReference type="PROSITE" id="PS51767"/>
    </source>
</evidence>
<evidence type="ECO:0000256" key="5">
    <source>
        <dbReference type="ARBA" id="ARBA00022801"/>
    </source>
</evidence>
<keyword evidence="12" id="KW-1185">Reference proteome</keyword>
<evidence type="ECO:0000256" key="7">
    <source>
        <dbReference type="ARBA" id="ARBA00023180"/>
    </source>
</evidence>